<dbReference type="RefSeq" id="WP_100423830.1">
    <property type="nucleotide sequence ID" value="NZ_BOOX01000005.1"/>
</dbReference>
<evidence type="ECO:0000256" key="2">
    <source>
        <dbReference type="ARBA" id="ARBA00022448"/>
    </source>
</evidence>
<evidence type="ECO:0000256" key="8">
    <source>
        <dbReference type="ARBA" id="ARBA00023136"/>
    </source>
</evidence>
<dbReference type="Pfam" id="PF00999">
    <property type="entry name" value="Na_H_Exchanger"/>
    <property type="match status" value="1"/>
</dbReference>
<evidence type="ECO:0000256" key="6">
    <source>
        <dbReference type="ARBA" id="ARBA00022989"/>
    </source>
</evidence>
<feature type="transmembrane region" description="Helical" evidence="10">
    <location>
        <begin position="52"/>
        <end position="69"/>
    </location>
</feature>
<keyword evidence="5 10" id="KW-0812">Transmembrane</keyword>
<dbReference type="Proteomes" id="UP000231693">
    <property type="component" value="Unassembled WGS sequence"/>
</dbReference>
<evidence type="ECO:0000256" key="3">
    <source>
        <dbReference type="ARBA" id="ARBA00022449"/>
    </source>
</evidence>
<keyword evidence="2" id="KW-0813">Transport</keyword>
<dbReference type="OrthoDB" id="570124at2"/>
<evidence type="ECO:0000256" key="9">
    <source>
        <dbReference type="SAM" id="MobiDB-lite"/>
    </source>
</evidence>
<gene>
    <name evidence="12" type="ORF">CLV28_2679</name>
</gene>
<dbReference type="InterPro" id="IPR038770">
    <property type="entry name" value="Na+/solute_symporter_sf"/>
</dbReference>
<keyword evidence="3" id="KW-0050">Antiport</keyword>
<dbReference type="Gene3D" id="1.20.1530.20">
    <property type="match status" value="1"/>
</dbReference>
<evidence type="ECO:0000259" key="11">
    <source>
        <dbReference type="Pfam" id="PF00999"/>
    </source>
</evidence>
<evidence type="ECO:0000256" key="4">
    <source>
        <dbReference type="ARBA" id="ARBA00022475"/>
    </source>
</evidence>
<evidence type="ECO:0000256" key="7">
    <source>
        <dbReference type="ARBA" id="ARBA00023065"/>
    </source>
</evidence>
<dbReference type="AlphaFoldDB" id="A0A2M9CD11"/>
<dbReference type="PANTHER" id="PTHR32507">
    <property type="entry name" value="NA(+)/H(+) ANTIPORTER 1"/>
    <property type="match status" value="1"/>
</dbReference>
<evidence type="ECO:0000256" key="10">
    <source>
        <dbReference type="SAM" id="Phobius"/>
    </source>
</evidence>
<feature type="transmembrane region" description="Helical" evidence="10">
    <location>
        <begin position="179"/>
        <end position="201"/>
    </location>
</feature>
<accession>A0A2M9CD11</accession>
<keyword evidence="8 10" id="KW-0472">Membrane</keyword>
<feature type="transmembrane region" description="Helical" evidence="10">
    <location>
        <begin position="89"/>
        <end position="111"/>
    </location>
</feature>
<protein>
    <submittedName>
        <fullName evidence="12">NhaP-type Na+/H+ or K+/H+ antiporter</fullName>
    </submittedName>
</protein>
<comment type="caution">
    <text evidence="12">The sequence shown here is derived from an EMBL/GenBank/DDBJ whole genome shotgun (WGS) entry which is preliminary data.</text>
</comment>
<feature type="transmembrane region" description="Helical" evidence="10">
    <location>
        <begin position="6"/>
        <end position="21"/>
    </location>
</feature>
<feature type="transmembrane region" description="Helical" evidence="10">
    <location>
        <begin position="28"/>
        <end position="46"/>
    </location>
</feature>
<keyword evidence="13" id="KW-1185">Reference proteome</keyword>
<keyword evidence="6 10" id="KW-1133">Transmembrane helix</keyword>
<feature type="transmembrane region" description="Helical" evidence="10">
    <location>
        <begin position="117"/>
        <end position="137"/>
    </location>
</feature>
<feature type="domain" description="Cation/H+ exchanger transmembrane" evidence="11">
    <location>
        <begin position="11"/>
        <end position="377"/>
    </location>
</feature>
<keyword evidence="7" id="KW-0406">Ion transport</keyword>
<dbReference type="PANTHER" id="PTHR32507:SF0">
    <property type="entry name" value="NA(+)_H(+) ANTIPORTER 2-RELATED"/>
    <property type="match status" value="1"/>
</dbReference>
<feature type="transmembrane region" description="Helical" evidence="10">
    <location>
        <begin position="260"/>
        <end position="278"/>
    </location>
</feature>
<evidence type="ECO:0000256" key="1">
    <source>
        <dbReference type="ARBA" id="ARBA00004651"/>
    </source>
</evidence>
<evidence type="ECO:0000313" key="12">
    <source>
        <dbReference type="EMBL" id="PJJ69216.1"/>
    </source>
</evidence>
<sequence length="474" mass="49298">MDLTTGIAIVVVLGVLGQVVARRVHLPSILVLLALGLLVGPVTGILDPDAVFGSGLFPLVSLGVALLLFEESLKLDFRRLRGGARRPVLGLVTIGAILTGIGATLAAWLVLDLSIGKAAVIGAILIVSGPTVVGPLLQIIRPRERVSSVLAFEGIFIDPIGATIALTVANVVLHEAAPRLFQTGLTGIGTGVVVAAVYVVVVRWGRIPPGTEVILAIAFAFVAFSIAEGIHEEAGLWATTFLGVALANQRFVDIEPLHEFGGHLGMLLVGSLFILLSARVELDALVRYAGGTLIIVAILVLVLRPLVTSVATVGSDLTRNEKGLVAWMAPRGIVAASTASVFALEFEAAGDPFPQLVPVVFGVVLLTAIVYGLTGSAVAGRLGVRADDAEQLDADGVPVSVPGESTPRRTVVRLRGARERADAKAAAERAGTVADTTAIRVDPPRAATWHRDPGSRTRADRQAPEDPSAGPEPR</sequence>
<feature type="transmembrane region" description="Helical" evidence="10">
    <location>
        <begin position="149"/>
        <end position="173"/>
    </location>
</feature>
<keyword evidence="4" id="KW-1003">Cell membrane</keyword>
<dbReference type="GO" id="GO:0015297">
    <property type="term" value="F:antiporter activity"/>
    <property type="evidence" value="ECO:0007669"/>
    <property type="project" value="UniProtKB-KW"/>
</dbReference>
<feature type="region of interest" description="Disordered" evidence="9">
    <location>
        <begin position="422"/>
        <end position="474"/>
    </location>
</feature>
<dbReference type="GO" id="GO:0005886">
    <property type="term" value="C:plasma membrane"/>
    <property type="evidence" value="ECO:0007669"/>
    <property type="project" value="UniProtKB-SubCell"/>
</dbReference>
<dbReference type="EMBL" id="PGFE01000005">
    <property type="protein sequence ID" value="PJJ69216.1"/>
    <property type="molecule type" value="Genomic_DNA"/>
</dbReference>
<evidence type="ECO:0000256" key="5">
    <source>
        <dbReference type="ARBA" id="ARBA00022692"/>
    </source>
</evidence>
<dbReference type="InterPro" id="IPR006153">
    <property type="entry name" value="Cation/H_exchanger_TM"/>
</dbReference>
<feature type="transmembrane region" description="Helical" evidence="10">
    <location>
        <begin position="356"/>
        <end position="374"/>
    </location>
</feature>
<comment type="subcellular location">
    <subcellularLocation>
        <location evidence="1">Cell membrane</location>
        <topology evidence="1">Multi-pass membrane protein</topology>
    </subcellularLocation>
</comment>
<feature type="transmembrane region" description="Helical" evidence="10">
    <location>
        <begin position="285"/>
        <end position="304"/>
    </location>
</feature>
<feature type="transmembrane region" description="Helical" evidence="10">
    <location>
        <begin position="213"/>
        <end position="231"/>
    </location>
</feature>
<name>A0A2M9CD11_9CELL</name>
<organism evidence="12 13">
    <name type="scientific">Sediminihabitans luteus</name>
    <dbReference type="NCBI Taxonomy" id="1138585"/>
    <lineage>
        <taxon>Bacteria</taxon>
        <taxon>Bacillati</taxon>
        <taxon>Actinomycetota</taxon>
        <taxon>Actinomycetes</taxon>
        <taxon>Micrococcales</taxon>
        <taxon>Cellulomonadaceae</taxon>
        <taxon>Sediminihabitans</taxon>
    </lineage>
</organism>
<reference evidence="12 13" key="1">
    <citation type="submission" date="2017-11" db="EMBL/GenBank/DDBJ databases">
        <title>Genomic Encyclopedia of Archaeal and Bacterial Type Strains, Phase II (KMG-II): From Individual Species to Whole Genera.</title>
        <authorList>
            <person name="Goeker M."/>
        </authorList>
    </citation>
    <scope>NUCLEOTIDE SEQUENCE [LARGE SCALE GENOMIC DNA]</scope>
    <source>
        <strain evidence="12 13">DSM 25478</strain>
    </source>
</reference>
<dbReference type="GO" id="GO:1902600">
    <property type="term" value="P:proton transmembrane transport"/>
    <property type="evidence" value="ECO:0007669"/>
    <property type="project" value="InterPro"/>
</dbReference>
<evidence type="ECO:0000313" key="13">
    <source>
        <dbReference type="Proteomes" id="UP000231693"/>
    </source>
</evidence>
<feature type="compositionally biased region" description="Basic and acidic residues" evidence="9">
    <location>
        <begin position="449"/>
        <end position="464"/>
    </location>
</feature>
<proteinExistence type="predicted"/>